<evidence type="ECO:0000313" key="2">
    <source>
        <dbReference type="Proteomes" id="UP000663859"/>
    </source>
</evidence>
<keyword evidence="2" id="KW-1185">Reference proteome</keyword>
<sequence length="71" mass="7744">MFFAKINLALSLLLSPSKITRERLPKNYGHATTQNLGLALCKSLHVSTVDTFPTPTFRFGAIRLPLGFPGG</sequence>
<reference evidence="1" key="1">
    <citation type="submission" date="2021-02" db="EMBL/GenBank/DDBJ databases">
        <authorList>
            <person name="Cremers G."/>
            <person name="Picone N."/>
        </authorList>
    </citation>
    <scope>NUCLEOTIDE SEQUENCE</scope>
    <source>
        <strain evidence="1">PQ17</strain>
    </source>
</reference>
<organism evidence="1 2">
    <name type="scientific">Candidatus Methylacidithermus pantelleriae</name>
    <dbReference type="NCBI Taxonomy" id="2744239"/>
    <lineage>
        <taxon>Bacteria</taxon>
        <taxon>Pseudomonadati</taxon>
        <taxon>Verrucomicrobiota</taxon>
        <taxon>Methylacidiphilae</taxon>
        <taxon>Methylacidiphilales</taxon>
        <taxon>Methylacidiphilaceae</taxon>
        <taxon>Candidatus Methylacidithermus</taxon>
    </lineage>
</organism>
<gene>
    <name evidence="1" type="ORF">MPNT_480003</name>
</gene>
<dbReference type="Proteomes" id="UP000663859">
    <property type="component" value="Unassembled WGS sequence"/>
</dbReference>
<accession>A0A8J2BNK9</accession>
<dbReference type="AlphaFoldDB" id="A0A8J2BNK9"/>
<dbReference type="EMBL" id="CAJNOB010000043">
    <property type="protein sequence ID" value="CAF0702115.1"/>
    <property type="molecule type" value="Genomic_DNA"/>
</dbReference>
<proteinExistence type="predicted"/>
<protein>
    <submittedName>
        <fullName evidence="1">Uncharacterized protein</fullName>
    </submittedName>
</protein>
<evidence type="ECO:0000313" key="1">
    <source>
        <dbReference type="EMBL" id="CAF0702115.1"/>
    </source>
</evidence>
<comment type="caution">
    <text evidence="1">The sequence shown here is derived from an EMBL/GenBank/DDBJ whole genome shotgun (WGS) entry which is preliminary data.</text>
</comment>
<name>A0A8J2BNK9_9BACT</name>